<name>A0A0M3I5F3_ASCLU</name>
<dbReference type="SUPFAM" id="SSF75217">
    <property type="entry name" value="alpha/beta knot"/>
    <property type="match status" value="2"/>
</dbReference>
<dbReference type="InterPro" id="IPR003750">
    <property type="entry name" value="Put_MeTrfase-C9orf114-like"/>
</dbReference>
<dbReference type="PANTHER" id="PTHR12150:SF13">
    <property type="entry name" value="METHYLTRANSFERASE C9ORF114-RELATED"/>
    <property type="match status" value="1"/>
</dbReference>
<reference evidence="3" key="1">
    <citation type="submission" date="2017-02" db="UniProtKB">
        <authorList>
            <consortium name="WormBaseParasite"/>
        </authorList>
    </citation>
    <scope>IDENTIFICATION</scope>
</reference>
<dbReference type="AlphaFoldDB" id="A0A0M3I5F3"/>
<dbReference type="SUPFAM" id="SSF50249">
    <property type="entry name" value="Nucleic acid-binding proteins"/>
    <property type="match status" value="1"/>
</dbReference>
<proteinExistence type="inferred from homology"/>
<dbReference type="Pfam" id="PF02598">
    <property type="entry name" value="Methyltrn_RNA_3"/>
    <property type="match status" value="2"/>
</dbReference>
<evidence type="ECO:0000313" key="3">
    <source>
        <dbReference type="WBParaSite" id="ALUE_0001217101-mRNA-1"/>
    </source>
</evidence>
<accession>A0A0M3I5F3</accession>
<dbReference type="CDD" id="cd18086">
    <property type="entry name" value="HsC9orf114-like"/>
    <property type="match status" value="1"/>
</dbReference>
<comment type="similarity">
    <text evidence="1">Belongs to the class IV-like SAM-binding methyltransferase superfamily.</text>
</comment>
<sequence>MDPLLPKVDTNGATLRERRYIREKLFKDSMKEESWRKRKAKRKSIREMNLLKQMKLKEEKPTQLAECISEKSVGNQRRFYRLSIALPGSIMNNAQSPELRTYLAGQIARAAAVFCVDEVVVFDETARMKPEELKAYHSGSWYAEKPIREDNVECNFHMARILEFLECPQYLRKTLFPLQRALKNAGVLNPLDCMHHLRSTDLSIPYREGVVLNKPVKKGRGPLCNVGLEKELQLDSEIDLPPGTRVTVRVTTTDLDANRLRGSLISARRVRDESGIYWGYNVRVASSLSDAIYGAKYDIIIGTSERGEAIDKFELSLSEGSRILLVFGGLEGLEAAVEADESIRESDPAQLFKHYLNSVPDQGSRTIRTEEAIPITLAAVKLKLDAHRILLVFGGLEGLEAAVEADESIRESDPAQLFKHYLNSVPDQGSRTIRTEEAIPITLAAVKLKLDAQL</sequence>
<dbReference type="PANTHER" id="PTHR12150">
    <property type="entry name" value="CLASS IV SAM-BINDING METHYLTRANSFERASE-RELATED"/>
    <property type="match status" value="1"/>
</dbReference>
<dbReference type="InterPro" id="IPR029028">
    <property type="entry name" value="Alpha/beta_knot_MTases"/>
</dbReference>
<dbReference type="InterPro" id="IPR012340">
    <property type="entry name" value="NA-bd_OB-fold"/>
</dbReference>
<protein>
    <submittedName>
        <fullName evidence="3">Methyltransferase C9orf114</fullName>
    </submittedName>
</protein>
<dbReference type="WBParaSite" id="ALUE_0001217101-mRNA-1">
    <property type="protein sequence ID" value="ALUE_0001217101-mRNA-1"/>
    <property type="gene ID" value="ALUE_0001217101"/>
</dbReference>
<dbReference type="Gene3D" id="3.40.1280.10">
    <property type="match status" value="2"/>
</dbReference>
<dbReference type="Gene3D" id="2.40.50.140">
    <property type="entry name" value="Nucleic acid-binding proteins"/>
    <property type="match status" value="1"/>
</dbReference>
<organism evidence="2 3">
    <name type="scientific">Ascaris lumbricoides</name>
    <name type="common">Giant roundworm</name>
    <dbReference type="NCBI Taxonomy" id="6252"/>
    <lineage>
        <taxon>Eukaryota</taxon>
        <taxon>Metazoa</taxon>
        <taxon>Ecdysozoa</taxon>
        <taxon>Nematoda</taxon>
        <taxon>Chromadorea</taxon>
        <taxon>Rhabditida</taxon>
        <taxon>Spirurina</taxon>
        <taxon>Ascaridomorpha</taxon>
        <taxon>Ascaridoidea</taxon>
        <taxon>Ascarididae</taxon>
        <taxon>Ascaris</taxon>
    </lineage>
</organism>
<evidence type="ECO:0000313" key="2">
    <source>
        <dbReference type="Proteomes" id="UP000036681"/>
    </source>
</evidence>
<keyword evidence="2" id="KW-1185">Reference proteome</keyword>
<dbReference type="Proteomes" id="UP000036681">
    <property type="component" value="Unplaced"/>
</dbReference>
<dbReference type="InterPro" id="IPR029026">
    <property type="entry name" value="tRNA_m1G_MTases_N"/>
</dbReference>
<evidence type="ECO:0000256" key="1">
    <source>
        <dbReference type="ARBA" id="ARBA00009841"/>
    </source>
</evidence>